<dbReference type="InterPro" id="IPR049808">
    <property type="entry name" value="CONSTANS-like_Bbox1"/>
</dbReference>
<evidence type="ECO:0000256" key="6">
    <source>
        <dbReference type="ARBA" id="ARBA00023015"/>
    </source>
</evidence>
<name>A0AAV8QVG1_ENSVE</name>
<dbReference type="CDD" id="cd19821">
    <property type="entry name" value="Bbox1_BBX-like"/>
    <property type="match status" value="2"/>
</dbReference>
<dbReference type="Gene3D" id="3.30.160.60">
    <property type="entry name" value="Classic Zinc Finger"/>
    <property type="match status" value="1"/>
</dbReference>
<dbReference type="PANTHER" id="PTHR31832">
    <property type="entry name" value="B-BOX ZINC FINGER PROTEIN 22"/>
    <property type="match status" value="1"/>
</dbReference>
<comment type="caution">
    <text evidence="11">The sequence shown here is derived from an EMBL/GenBank/DDBJ whole genome shotgun (WGS) entry which is preliminary data.</text>
</comment>
<accession>A0AAV8QVG1</accession>
<keyword evidence="6" id="KW-0805">Transcription regulation</keyword>
<keyword evidence="7" id="KW-0804">Transcription</keyword>
<evidence type="ECO:0000256" key="8">
    <source>
        <dbReference type="ARBA" id="ARBA00023242"/>
    </source>
</evidence>
<evidence type="ECO:0000256" key="5">
    <source>
        <dbReference type="ARBA" id="ARBA00022833"/>
    </source>
</evidence>
<dbReference type="GO" id="GO:0005634">
    <property type="term" value="C:nucleus"/>
    <property type="evidence" value="ECO:0007669"/>
    <property type="project" value="UniProtKB-SubCell"/>
</dbReference>
<keyword evidence="3" id="KW-0677">Repeat</keyword>
<dbReference type="InterPro" id="IPR051979">
    <property type="entry name" value="B-box_zinc_finger"/>
</dbReference>
<evidence type="ECO:0000256" key="4">
    <source>
        <dbReference type="ARBA" id="ARBA00022771"/>
    </source>
</evidence>
<keyword evidence="5" id="KW-0862">Zinc</keyword>
<evidence type="ECO:0000256" key="9">
    <source>
        <dbReference type="PROSITE-ProRule" id="PRU00024"/>
    </source>
</evidence>
<protein>
    <recommendedName>
        <fullName evidence="10">B box-type domain-containing protein</fullName>
    </recommendedName>
</protein>
<gene>
    <name evidence="11" type="ORF">OPV22_022855</name>
</gene>
<evidence type="ECO:0000313" key="12">
    <source>
        <dbReference type="Proteomes" id="UP001222027"/>
    </source>
</evidence>
<evidence type="ECO:0000259" key="10">
    <source>
        <dbReference type="PROSITE" id="PS50119"/>
    </source>
</evidence>
<feature type="domain" description="B box-type" evidence="10">
    <location>
        <begin position="1"/>
        <end position="47"/>
    </location>
</feature>
<dbReference type="Pfam" id="PF00643">
    <property type="entry name" value="zf-B_box"/>
    <property type="match status" value="2"/>
</dbReference>
<proteinExistence type="predicted"/>
<dbReference type="GO" id="GO:0006355">
    <property type="term" value="P:regulation of DNA-templated transcription"/>
    <property type="evidence" value="ECO:0007669"/>
    <property type="project" value="TreeGrafter"/>
</dbReference>
<sequence length="181" mass="19895">MKIQCDVCERAAAAVLCCADEAALCWVCDEKVHAANKLAGMHRRVPLLLPTNSSSSSSHIPSCDICQEKAGYFFCLEDRAMLCRQCDVTIHTASPYVSSHRRFLITGVRVGLQDKITSNSNNSSSCSNSSNNTLRSVVSIDPIADKMAVAEGVKSQWPWHELLDCFESDQRYQLSDPGSFS</sequence>
<evidence type="ECO:0000256" key="1">
    <source>
        <dbReference type="ARBA" id="ARBA00004123"/>
    </source>
</evidence>
<dbReference type="InterPro" id="IPR000315">
    <property type="entry name" value="Znf_B-box"/>
</dbReference>
<dbReference type="EMBL" id="JAQQAF010000006">
    <property type="protein sequence ID" value="KAJ8479128.1"/>
    <property type="molecule type" value="Genomic_DNA"/>
</dbReference>
<dbReference type="AlphaFoldDB" id="A0AAV8QVG1"/>
<organism evidence="11 12">
    <name type="scientific">Ensete ventricosum</name>
    <name type="common">Abyssinian banana</name>
    <name type="synonym">Musa ensete</name>
    <dbReference type="NCBI Taxonomy" id="4639"/>
    <lineage>
        <taxon>Eukaryota</taxon>
        <taxon>Viridiplantae</taxon>
        <taxon>Streptophyta</taxon>
        <taxon>Embryophyta</taxon>
        <taxon>Tracheophyta</taxon>
        <taxon>Spermatophyta</taxon>
        <taxon>Magnoliopsida</taxon>
        <taxon>Liliopsida</taxon>
        <taxon>Zingiberales</taxon>
        <taxon>Musaceae</taxon>
        <taxon>Ensete</taxon>
    </lineage>
</organism>
<keyword evidence="2" id="KW-0479">Metal-binding</keyword>
<dbReference type="Proteomes" id="UP001222027">
    <property type="component" value="Unassembled WGS sequence"/>
</dbReference>
<evidence type="ECO:0000256" key="7">
    <source>
        <dbReference type="ARBA" id="ARBA00023163"/>
    </source>
</evidence>
<dbReference type="PANTHER" id="PTHR31832:SF63">
    <property type="entry name" value="B-BOX ZINC FINGER PROTEIN 23"/>
    <property type="match status" value="1"/>
</dbReference>
<keyword evidence="12" id="KW-1185">Reference proteome</keyword>
<keyword evidence="4 9" id="KW-0863">Zinc-finger</keyword>
<reference evidence="11 12" key="1">
    <citation type="submission" date="2022-12" db="EMBL/GenBank/DDBJ databases">
        <title>Chromosome-scale assembly of the Ensete ventricosum genome.</title>
        <authorList>
            <person name="Dussert Y."/>
            <person name="Stocks J."/>
            <person name="Wendawek A."/>
            <person name="Woldeyes F."/>
            <person name="Nichols R.A."/>
            <person name="Borrell J.S."/>
        </authorList>
    </citation>
    <scope>NUCLEOTIDE SEQUENCE [LARGE SCALE GENOMIC DNA]</scope>
    <source>
        <strain evidence="12">cv. Maze</strain>
        <tissue evidence="11">Seeds</tissue>
    </source>
</reference>
<dbReference type="GO" id="GO:0008270">
    <property type="term" value="F:zinc ion binding"/>
    <property type="evidence" value="ECO:0007669"/>
    <property type="project" value="UniProtKB-KW"/>
</dbReference>
<evidence type="ECO:0000256" key="2">
    <source>
        <dbReference type="ARBA" id="ARBA00022723"/>
    </source>
</evidence>
<dbReference type="FunFam" id="3.30.160.60:FF:000589">
    <property type="entry name" value="B-box zinc finger protein 22"/>
    <property type="match status" value="1"/>
</dbReference>
<feature type="domain" description="B box-type" evidence="10">
    <location>
        <begin position="58"/>
        <end position="105"/>
    </location>
</feature>
<evidence type="ECO:0000313" key="11">
    <source>
        <dbReference type="EMBL" id="KAJ8479128.1"/>
    </source>
</evidence>
<dbReference type="SMART" id="SM00336">
    <property type="entry name" value="BBOX"/>
    <property type="match status" value="2"/>
</dbReference>
<dbReference type="GO" id="GO:0009640">
    <property type="term" value="P:photomorphogenesis"/>
    <property type="evidence" value="ECO:0007669"/>
    <property type="project" value="TreeGrafter"/>
</dbReference>
<dbReference type="PROSITE" id="PS50119">
    <property type="entry name" value="ZF_BBOX"/>
    <property type="match status" value="2"/>
</dbReference>
<comment type="subcellular location">
    <subcellularLocation>
        <location evidence="1">Nucleus</location>
    </subcellularLocation>
</comment>
<keyword evidence="8" id="KW-0539">Nucleus</keyword>
<evidence type="ECO:0000256" key="3">
    <source>
        <dbReference type="ARBA" id="ARBA00022737"/>
    </source>
</evidence>